<gene>
    <name evidence="17" type="ORF">G4B88_000938</name>
</gene>
<keyword evidence="10" id="KW-0620">Polyamine biosynthesis</keyword>
<feature type="non-terminal residue" evidence="17">
    <location>
        <position position="1751"/>
    </location>
</feature>
<dbReference type="Pfam" id="PF13041">
    <property type="entry name" value="PPR_2"/>
    <property type="match status" value="3"/>
</dbReference>
<accession>A0A7J6E1N4</accession>
<evidence type="ECO:0000256" key="3">
    <source>
        <dbReference type="ARBA" id="ARBA00007626"/>
    </source>
</evidence>
<dbReference type="FunFam" id="1.25.40.10:FF:000558">
    <property type="entry name" value="Pentatricopeptide repeat-containing protein At5g39710"/>
    <property type="match status" value="1"/>
</dbReference>
<dbReference type="GO" id="GO:0006597">
    <property type="term" value="P:spermine biosynthetic process"/>
    <property type="evidence" value="ECO:0007669"/>
    <property type="project" value="InterPro"/>
</dbReference>
<dbReference type="PROSITE" id="PS51375">
    <property type="entry name" value="PPR"/>
    <property type="match status" value="13"/>
</dbReference>
<feature type="repeat" description="PPR" evidence="16">
    <location>
        <begin position="345"/>
        <end position="379"/>
    </location>
</feature>
<feature type="repeat" description="PPR" evidence="16">
    <location>
        <begin position="312"/>
        <end position="342"/>
    </location>
</feature>
<dbReference type="InterPro" id="IPR012511">
    <property type="entry name" value="AdoMetDC_leader"/>
</dbReference>
<feature type="repeat" description="PPR" evidence="16">
    <location>
        <begin position="520"/>
        <end position="554"/>
    </location>
</feature>
<comment type="pathway">
    <text evidence="2">Amine and polyamine biosynthesis; S-adenosylmethioninamine biosynthesis; S-adenosylmethioninamine from S-adenosyl-L-methionine: step 1/1.</text>
</comment>
<dbReference type="SUPFAM" id="SSF56276">
    <property type="entry name" value="S-adenosylmethionine decarboxylase"/>
    <property type="match status" value="1"/>
</dbReference>
<dbReference type="Pfam" id="PF12854">
    <property type="entry name" value="PPR_1"/>
    <property type="match status" value="2"/>
</dbReference>
<dbReference type="EC" id="4.1.1.50" evidence="5"/>
<dbReference type="EMBL" id="JAATIQ010000529">
    <property type="protein sequence ID" value="KAF4352335.1"/>
    <property type="molecule type" value="Genomic_DNA"/>
</dbReference>
<dbReference type="PROSITE" id="PS01336">
    <property type="entry name" value="ADOMETDC"/>
    <property type="match status" value="1"/>
</dbReference>
<dbReference type="FunFam" id="3.60.90.10:FF:000002">
    <property type="entry name" value="S-adenosylmethionine decarboxylase proenzyme"/>
    <property type="match status" value="1"/>
</dbReference>
<evidence type="ECO:0000256" key="15">
    <source>
        <dbReference type="ARBA" id="ARBA00048112"/>
    </source>
</evidence>
<protein>
    <recommendedName>
        <fullName evidence="5">adenosylmethionine decarboxylase</fullName>
        <ecNumber evidence="5">4.1.1.50</ecNumber>
    </recommendedName>
</protein>
<keyword evidence="18" id="KW-1185">Reference proteome</keyword>
<dbReference type="GO" id="GO:0008295">
    <property type="term" value="P:spermidine biosynthetic process"/>
    <property type="evidence" value="ECO:0007669"/>
    <property type="project" value="UniProtKB-KW"/>
</dbReference>
<keyword evidence="7" id="KW-0677">Repeat</keyword>
<dbReference type="Proteomes" id="UP000583929">
    <property type="component" value="Unassembled WGS sequence"/>
</dbReference>
<dbReference type="FunFam" id="3.30.360.50:FF:000001">
    <property type="entry name" value="S-adenosylmethionine decarboxylase proenzyme"/>
    <property type="match status" value="1"/>
</dbReference>
<keyword evidence="9" id="KW-0745">Spermidine biosynthesis</keyword>
<keyword evidence="8" id="KW-0210">Decarboxylase</keyword>
<comment type="cofactor">
    <cofactor evidence="1">
        <name>pyruvate</name>
        <dbReference type="ChEBI" id="CHEBI:15361"/>
    </cofactor>
</comment>
<comment type="similarity">
    <text evidence="3">Belongs to the PPR family. P subfamily.</text>
</comment>
<feature type="repeat" description="PPR" evidence="16">
    <location>
        <begin position="1537"/>
        <end position="1567"/>
    </location>
</feature>
<evidence type="ECO:0000256" key="8">
    <source>
        <dbReference type="ARBA" id="ARBA00022793"/>
    </source>
</evidence>
<feature type="repeat" description="PPR" evidence="16">
    <location>
        <begin position="242"/>
        <end position="276"/>
    </location>
</feature>
<feature type="repeat" description="PPR" evidence="16">
    <location>
        <begin position="277"/>
        <end position="311"/>
    </location>
</feature>
<dbReference type="NCBIfam" id="TIGR00535">
    <property type="entry name" value="SAM_DCase"/>
    <property type="match status" value="1"/>
</dbReference>
<name>A0A7J6E1N4_CANSA</name>
<keyword evidence="14" id="KW-0670">Pyruvate</keyword>
<dbReference type="Gene3D" id="3.60.90.10">
    <property type="entry name" value="S-adenosylmethionine decarboxylase"/>
    <property type="match status" value="1"/>
</dbReference>
<keyword evidence="13" id="KW-0704">Schiff base</keyword>
<evidence type="ECO:0000256" key="4">
    <source>
        <dbReference type="ARBA" id="ARBA00008466"/>
    </source>
</evidence>
<keyword evidence="6" id="KW-0949">S-adenosyl-L-methionine</keyword>
<dbReference type="GO" id="GO:0008380">
    <property type="term" value="P:RNA splicing"/>
    <property type="evidence" value="ECO:0007669"/>
    <property type="project" value="InterPro"/>
</dbReference>
<feature type="repeat" description="PPR" evidence="16">
    <location>
        <begin position="207"/>
        <end position="241"/>
    </location>
</feature>
<dbReference type="InterPro" id="IPR002885">
    <property type="entry name" value="PPR_rpt"/>
</dbReference>
<evidence type="ECO:0000256" key="7">
    <source>
        <dbReference type="ARBA" id="ARBA00022737"/>
    </source>
</evidence>
<dbReference type="NCBIfam" id="TIGR00756">
    <property type="entry name" value="PPR"/>
    <property type="match status" value="10"/>
</dbReference>
<evidence type="ECO:0000256" key="6">
    <source>
        <dbReference type="ARBA" id="ARBA00022691"/>
    </source>
</evidence>
<feature type="repeat" description="PPR" evidence="16">
    <location>
        <begin position="450"/>
        <end position="484"/>
    </location>
</feature>
<keyword evidence="11" id="KW-0865">Zymogen</keyword>
<dbReference type="InterPro" id="IPR018166">
    <property type="entry name" value="S-AdoMet_deCO2ase_CS"/>
</dbReference>
<dbReference type="Pfam" id="PF08132">
    <property type="entry name" value="AdoMetDC_leader"/>
    <property type="match status" value="1"/>
</dbReference>
<feature type="repeat" description="PPR" evidence="16">
    <location>
        <begin position="1361"/>
        <end position="1395"/>
    </location>
</feature>
<dbReference type="Pfam" id="PF01536">
    <property type="entry name" value="SAM_decarbox"/>
    <property type="match status" value="1"/>
</dbReference>
<comment type="similarity">
    <text evidence="4">Belongs to the eukaryotic AdoMetDC family.</text>
</comment>
<evidence type="ECO:0000313" key="17">
    <source>
        <dbReference type="EMBL" id="KAF4352335.1"/>
    </source>
</evidence>
<evidence type="ECO:0000256" key="11">
    <source>
        <dbReference type="ARBA" id="ARBA00023145"/>
    </source>
</evidence>
<dbReference type="InterPro" id="IPR048283">
    <property type="entry name" value="AdoMetDC-like"/>
</dbReference>
<organism evidence="17 18">
    <name type="scientific">Cannabis sativa</name>
    <name type="common">Hemp</name>
    <name type="synonym">Marijuana</name>
    <dbReference type="NCBI Taxonomy" id="3483"/>
    <lineage>
        <taxon>Eukaryota</taxon>
        <taxon>Viridiplantae</taxon>
        <taxon>Streptophyta</taxon>
        <taxon>Embryophyta</taxon>
        <taxon>Tracheophyta</taxon>
        <taxon>Spermatophyta</taxon>
        <taxon>Magnoliopsida</taxon>
        <taxon>eudicotyledons</taxon>
        <taxon>Gunneridae</taxon>
        <taxon>Pentapetalae</taxon>
        <taxon>rosids</taxon>
        <taxon>fabids</taxon>
        <taxon>Rosales</taxon>
        <taxon>Cannabaceae</taxon>
        <taxon>Cannabis</taxon>
    </lineage>
</organism>
<reference evidence="17 18" key="1">
    <citation type="journal article" date="2020" name="bioRxiv">
        <title>Sequence and annotation of 42 cannabis genomes reveals extensive copy number variation in cannabinoid synthesis and pathogen resistance genes.</title>
        <authorList>
            <person name="Mckernan K.J."/>
            <person name="Helbert Y."/>
            <person name="Kane L.T."/>
            <person name="Ebling H."/>
            <person name="Zhang L."/>
            <person name="Liu B."/>
            <person name="Eaton Z."/>
            <person name="Mclaughlin S."/>
            <person name="Kingan S."/>
            <person name="Baybayan P."/>
            <person name="Concepcion G."/>
            <person name="Jordan M."/>
            <person name="Riva A."/>
            <person name="Barbazuk W."/>
            <person name="Harkins T."/>
        </authorList>
    </citation>
    <scope>NUCLEOTIDE SEQUENCE [LARGE SCALE GENOMIC DNA]</scope>
    <source>
        <strain evidence="18">cv. Jamaican Lion 4</strain>
        <tissue evidence="17">Leaf</tissue>
    </source>
</reference>
<dbReference type="PANTHER" id="PTHR47003">
    <property type="entry name" value="OS01G0970900 PROTEIN"/>
    <property type="match status" value="1"/>
</dbReference>
<evidence type="ECO:0000256" key="10">
    <source>
        <dbReference type="ARBA" id="ARBA00023115"/>
    </source>
</evidence>
<proteinExistence type="inferred from homology"/>
<keyword evidence="12" id="KW-0456">Lyase</keyword>
<dbReference type="UniPathway" id="UPA00331">
    <property type="reaction ID" value="UER00451"/>
</dbReference>
<evidence type="ECO:0000256" key="12">
    <source>
        <dbReference type="ARBA" id="ARBA00023239"/>
    </source>
</evidence>
<dbReference type="Gene3D" id="3.30.360.50">
    <property type="entry name" value="S-adenosylmethionine decarboxylase"/>
    <property type="match status" value="1"/>
</dbReference>
<evidence type="ECO:0000256" key="14">
    <source>
        <dbReference type="ARBA" id="ARBA00023317"/>
    </source>
</evidence>
<sequence length="1751" mass="197138">VISLQLPRNESDYTFETKPETNSRLLLSCKLSKSIVSLLVPMVGLTCPIGETQLILGACAIVIKGQWNNLFNPKVGFSLNSTTIHQILLQLSLHGYGPSPTWAFYKWVESIPKSNYKHSLQCSWTMINILTRHRQFKSAQELLGKVAQRDFLSSPSVLNALVSSTHGDSDANSHVFSWLVIVYANMKMTQDAIQVFDHMRLHGLKPHLPACTVLLNSLVKDKLTNLVWKVYKKMIRLGIVPNIHIYNVLIHACCNSGDVEKAESLVSEMESKCIFPDLFTYNTLISLYCKRSMHYEALSVQHRMESAGVSPDIVTYNSLIYGFCREGRMREAVRLFREIKGAAPNHITYTTLVDGYCRENDVEESLRLLEVMKAKGLYPGVVAYNSILRMLCKQGKMRDANKLLVEMNERKVEPDNVTCNTLINAYCKIGDMKSAMKVKEKMLDAGLKLDQFTYKALIHGFCKMQDMENAKELLFSMLDAGFSPSYCTYSWIVDGFCNKDNEDAIAKLPEEFARRGLCVDLSLYRALIRRLCKRERLNCAEKLYSSMQGQKVSGDSVIYTTLAYANMKAEKSSAAMVLLDEMYKRRLMINRNLYRSSIYSNLLNCMIYDHPFCSQNRCQKCSRVEQSYISTASYLNELMESKGGKKKSSSSSSKSLIYEAPLGYSIEDLRPAGGIKKFRSAAYSNVSFCAFASHPDSPVLRSNPLSSFKLHPKQYTKRLEVSFFEPGLFADPSGMGFRSLSKSQLDEILKPAECTIVSSLSNDQLDSYVLSESSFFVYPYKVIIKTCGTTKLLLSIPAILKLASSLSLAVKSVKYTRGNFIFPGAQSYPHRSFSEEVTVLDSYFGKLGLSSSAYMMGSPDQPQKWHVYSAHAELASLVFGTQQSGSVHTLEMCMTGLDRESASVFYKTEASSAIGMTENSGIRKILPQSEICDFEFEPCGYSMNSIEGDAISTIHVTPEDGFSYASFETMGYDFEKVDLSQLLERVLVCFQPNEFSVALHSNVVNEDLGNKFPVHLKGYSIGEKNTEALGMGGSIIYYSFVKDAESASPRSILKRCWSEDEKDSGGSNWGGEVHALPSWRLLLLRSRVGPGSRVSVHRSYSQVPSFPNHESFRSLTSLIHTGSLSPSKSIFCPNFVNHLNPGISSFRNFSSEPKLEFKDSDHAVVLEIFSKPMSLEEIKNDLESNNIVLSHEFILWNLEKLESSPDVARRFFDWVSESEEKKLSSKSYNSMLRILGLNGFVSEFWGLVEIMKKKGYGMSKGVRDIALEKCEGEGLDGDVEKLKEVFSSGSVDNSDEKICVRICRIIRNEVWGDDVEKQLKDLNVTFSSDMVKMILDKLSTEPMKALILFRWLDESELFKHDQQTYNAMARVLGREDCIDRFWKVLDEMRSFQFELEGITFATVLGRFCKRKMFEEAVAFYEYAMAGSDKPSSHCEKFLLRKIVSAKQLDMSLFSRVVKVFTDNGNVLTDSTLDAVLKSLASVSRVGEYTKVLKAMEECGYVPSGHLQSKIVFQLNCIGKKDEAHAFLDNIEDSYKPDEKTWKTIIQGLCAVGDLKKASDCFRKMIVIEDAMSIGSTLDVIVVAHCKRNKAKQAYKLLNDLITENRVMPWHTTYQTLITNLLVQDGFGEALNILELMRNNGFPPFIDPLIEFVAKHGTGDDAIAFLKAMTSKSFPSTSAVLRLFEAFFKARRHNEAHTFLSKCPGFIRNDPDVLELFLSAKSKKDAPTTPIENEEKLCSSIFIIMPCIDMSL</sequence>
<feature type="repeat" description="PPR" evidence="16">
    <location>
        <begin position="1224"/>
        <end position="1258"/>
    </location>
</feature>
<evidence type="ECO:0000256" key="2">
    <source>
        <dbReference type="ARBA" id="ARBA00004911"/>
    </source>
</evidence>
<evidence type="ECO:0000256" key="16">
    <source>
        <dbReference type="PROSITE-ProRule" id="PRU00708"/>
    </source>
</evidence>
<evidence type="ECO:0000313" key="18">
    <source>
        <dbReference type="Proteomes" id="UP000583929"/>
    </source>
</evidence>
<feature type="repeat" description="PPR" evidence="16">
    <location>
        <begin position="380"/>
        <end position="414"/>
    </location>
</feature>
<evidence type="ECO:0000256" key="9">
    <source>
        <dbReference type="ARBA" id="ARBA00023066"/>
    </source>
</evidence>
<evidence type="ECO:0000256" key="1">
    <source>
        <dbReference type="ARBA" id="ARBA00001928"/>
    </source>
</evidence>
<comment type="caution">
    <text evidence="17">The sequence shown here is derived from an EMBL/GenBank/DDBJ whole genome shotgun (WGS) entry which is preliminary data.</text>
</comment>
<comment type="catalytic activity">
    <reaction evidence="15">
        <text>S-adenosyl-L-methionine + H(+) = S-adenosyl 3-(methylsulfanyl)propylamine + CO2</text>
        <dbReference type="Rhea" id="RHEA:15981"/>
        <dbReference type="ChEBI" id="CHEBI:15378"/>
        <dbReference type="ChEBI" id="CHEBI:16526"/>
        <dbReference type="ChEBI" id="CHEBI:57443"/>
        <dbReference type="ChEBI" id="CHEBI:59789"/>
        <dbReference type="EC" id="4.1.1.50"/>
    </reaction>
</comment>
<evidence type="ECO:0000256" key="13">
    <source>
        <dbReference type="ARBA" id="ARBA00023270"/>
    </source>
</evidence>
<dbReference type="InterPro" id="IPR044578">
    <property type="entry name" value="BIR6-like"/>
</dbReference>
<dbReference type="GO" id="GO:0099402">
    <property type="term" value="P:plant organ development"/>
    <property type="evidence" value="ECO:0007669"/>
    <property type="project" value="UniProtKB-ARBA"/>
</dbReference>
<evidence type="ECO:0000256" key="5">
    <source>
        <dbReference type="ARBA" id="ARBA00012357"/>
    </source>
</evidence>
<dbReference type="Pfam" id="PF01535">
    <property type="entry name" value="PPR"/>
    <property type="match status" value="4"/>
</dbReference>
<feature type="repeat" description="PPR" evidence="16">
    <location>
        <begin position="172"/>
        <end position="206"/>
    </location>
</feature>
<dbReference type="InterPro" id="IPR011990">
    <property type="entry name" value="TPR-like_helical_dom_sf"/>
</dbReference>
<dbReference type="PANTHER" id="PTHR47003:SF3">
    <property type="entry name" value="SMALL RIBOSOMAL SUBUNIT PROTEIN MS81 (RPPR8)"/>
    <property type="match status" value="1"/>
</dbReference>
<dbReference type="Gene3D" id="1.25.40.10">
    <property type="entry name" value="Tetratricopeptide repeat domain"/>
    <property type="match status" value="6"/>
</dbReference>
<feature type="repeat" description="PPR" evidence="16">
    <location>
        <begin position="415"/>
        <end position="449"/>
    </location>
</feature>
<dbReference type="InterPro" id="IPR001985">
    <property type="entry name" value="S-AdoMet_decarboxylase_euk"/>
</dbReference>
<dbReference type="InterPro" id="IPR016067">
    <property type="entry name" value="S-AdoMet_deCO2ase_core"/>
</dbReference>
<dbReference type="GO" id="GO:0004014">
    <property type="term" value="F:adenosylmethionine decarboxylase activity"/>
    <property type="evidence" value="ECO:0007669"/>
    <property type="project" value="UniProtKB-EC"/>
</dbReference>